<sequence length="663" mass="74502">MRLVLRSNQETMKKITLLVCMFFIYAFAKAYNESKELVCIEDIAIENAISSEISQVTVYLNGAQVERTSNTFIKAGTTTLVFNDLSNTIDENSIQVAGLGEASVLSINYGIDYLTKQKNSEEVEALQQKRKEISFRIKKINNQILGLQKEEEVINLNQKLGSTTQEIDLEKIKALATYYRQRVTAIKNEILDAEQKRQELNIELQDILKQYNELNIIEEKSTGKITLKINSEQQTTLPLKLTYTVANAGWYPIYDLKAKTIEAPLDLSYKAHVYQNTGAPWDDVSLVISTGDPSTNNIKPEVNTKYLQFVNNYYRNTSRRLKKAHNYKYNPSIKRVTGVIMEENGPLPGASVLIKGTSIGTQTDFDGRYTIDVPKGKELVFSYIGYQTYELPIYASTMNVTLDGDVSLDEVIVTAQGMKKDGKALGYAVSEVSSEDIQRALSGRATGIATNQTATGDLKLEGLTATRFEIKKNYSIPSDGDVTVIEVDTFEIPATYEYFAAPLINENVFLTASFKDWARYSLLPGEANVYFEGSFSGKTFIDPLATTEELTISLGVDPNVAVTREQVDNFKATSFIGSQRIVDNTYEIKIKNNKATPIHLKLVDRIPKSQHKEIKVDDIETGDAAYEKETGILKWILDIDSNSNAEKEFSYEIRYPKARRINL</sequence>
<dbReference type="EMBL" id="FZNY01000012">
    <property type="protein sequence ID" value="SNS35882.1"/>
    <property type="molecule type" value="Genomic_DNA"/>
</dbReference>
<reference evidence="4 5" key="1">
    <citation type="submission" date="2017-06" db="EMBL/GenBank/DDBJ databases">
        <authorList>
            <person name="Kim H.J."/>
            <person name="Triplett B.A."/>
        </authorList>
    </citation>
    <scope>NUCLEOTIDE SEQUENCE [LARGE SCALE GENOMIC DNA]</scope>
    <source>
        <strain evidence="4 5">DSM 25597</strain>
    </source>
</reference>
<dbReference type="AlphaFoldDB" id="A0A239DVY0"/>
<dbReference type="PANTHER" id="PTHR31005:SF8">
    <property type="entry name" value="DUF4139 DOMAIN-CONTAINING PROTEIN"/>
    <property type="match status" value="1"/>
</dbReference>
<dbReference type="SUPFAM" id="SSF49464">
    <property type="entry name" value="Carboxypeptidase regulatory domain-like"/>
    <property type="match status" value="1"/>
</dbReference>
<name>A0A239DVY0_9FLAO</name>
<evidence type="ECO:0008006" key="6">
    <source>
        <dbReference type="Google" id="ProtNLM"/>
    </source>
</evidence>
<evidence type="ECO:0000313" key="4">
    <source>
        <dbReference type="EMBL" id="SNS35882.1"/>
    </source>
</evidence>
<dbReference type="Proteomes" id="UP000198379">
    <property type="component" value="Unassembled WGS sequence"/>
</dbReference>
<dbReference type="InterPro" id="IPR008969">
    <property type="entry name" value="CarboxyPept-like_regulatory"/>
</dbReference>
<gene>
    <name evidence="4" type="ORF">SAMN06265376_11260</name>
</gene>
<dbReference type="Pfam" id="PF13600">
    <property type="entry name" value="DUF4140"/>
    <property type="match status" value="1"/>
</dbReference>
<dbReference type="NCBIfam" id="TIGR02231">
    <property type="entry name" value="mucoidy inhibitor MuiA family protein"/>
    <property type="match status" value="2"/>
</dbReference>
<dbReference type="Pfam" id="PF13598">
    <property type="entry name" value="DUF4139"/>
    <property type="match status" value="1"/>
</dbReference>
<dbReference type="Pfam" id="PF13715">
    <property type="entry name" value="CarbopepD_reg_2"/>
    <property type="match status" value="1"/>
</dbReference>
<feature type="domain" description="DUF4140" evidence="3">
    <location>
        <begin position="56"/>
        <end position="153"/>
    </location>
</feature>
<dbReference type="Gene3D" id="2.60.40.1120">
    <property type="entry name" value="Carboxypeptidase-like, regulatory domain"/>
    <property type="match status" value="1"/>
</dbReference>
<feature type="coiled-coil region" evidence="1">
    <location>
        <begin position="183"/>
        <end position="217"/>
    </location>
</feature>
<dbReference type="InterPro" id="IPR037291">
    <property type="entry name" value="DUF4139"/>
</dbReference>
<accession>A0A239DVY0</accession>
<proteinExistence type="predicted"/>
<keyword evidence="5" id="KW-1185">Reference proteome</keyword>
<evidence type="ECO:0000259" key="3">
    <source>
        <dbReference type="Pfam" id="PF13600"/>
    </source>
</evidence>
<evidence type="ECO:0000313" key="5">
    <source>
        <dbReference type="Proteomes" id="UP000198379"/>
    </source>
</evidence>
<keyword evidence="1" id="KW-0175">Coiled coil</keyword>
<evidence type="ECO:0000259" key="2">
    <source>
        <dbReference type="Pfam" id="PF13598"/>
    </source>
</evidence>
<organism evidence="4 5">
    <name type="scientific">Dokdonia pacifica</name>
    <dbReference type="NCBI Taxonomy" id="1627892"/>
    <lineage>
        <taxon>Bacteria</taxon>
        <taxon>Pseudomonadati</taxon>
        <taxon>Bacteroidota</taxon>
        <taxon>Flavobacteriia</taxon>
        <taxon>Flavobacteriales</taxon>
        <taxon>Flavobacteriaceae</taxon>
        <taxon>Dokdonia</taxon>
    </lineage>
</organism>
<dbReference type="InterPro" id="IPR011935">
    <property type="entry name" value="CHP02231"/>
</dbReference>
<protein>
    <recommendedName>
        <fullName evidence="6">Mucoidy inhibitor MuiA family protein</fullName>
    </recommendedName>
</protein>
<feature type="domain" description="DUF4139" evidence="2">
    <location>
        <begin position="239"/>
        <end position="657"/>
    </location>
</feature>
<evidence type="ECO:0000256" key="1">
    <source>
        <dbReference type="SAM" id="Coils"/>
    </source>
</evidence>
<dbReference type="OrthoDB" id="634585at2"/>
<dbReference type="InterPro" id="IPR025554">
    <property type="entry name" value="DUF4140"/>
</dbReference>
<dbReference type="PANTHER" id="PTHR31005">
    <property type="entry name" value="DUF4139 DOMAIN-CONTAINING PROTEIN"/>
    <property type="match status" value="1"/>
</dbReference>